<evidence type="ECO:0008006" key="3">
    <source>
        <dbReference type="Google" id="ProtNLM"/>
    </source>
</evidence>
<protein>
    <recommendedName>
        <fullName evidence="3">Integrase catalytic domain-containing protein</fullName>
    </recommendedName>
</protein>
<dbReference type="RefSeq" id="WP_197440371.1">
    <property type="nucleotide sequence ID" value="NZ_CP036281.1"/>
</dbReference>
<sequence>MKEYVSHYHSERNHQGLDNQLIEPDEEAGCIAGKIECRERFGGLLKYYYRDAT</sequence>
<dbReference type="AlphaFoldDB" id="A0A518CTR4"/>
<proteinExistence type="predicted"/>
<gene>
    <name evidence="1" type="ORF">Pla110_43770</name>
</gene>
<reference evidence="1 2" key="1">
    <citation type="submission" date="2019-02" db="EMBL/GenBank/DDBJ databases">
        <title>Deep-cultivation of Planctomycetes and their phenomic and genomic characterization uncovers novel biology.</title>
        <authorList>
            <person name="Wiegand S."/>
            <person name="Jogler M."/>
            <person name="Boedeker C."/>
            <person name="Pinto D."/>
            <person name="Vollmers J."/>
            <person name="Rivas-Marin E."/>
            <person name="Kohn T."/>
            <person name="Peeters S.H."/>
            <person name="Heuer A."/>
            <person name="Rast P."/>
            <person name="Oberbeckmann S."/>
            <person name="Bunk B."/>
            <person name="Jeske O."/>
            <person name="Meyerdierks A."/>
            <person name="Storesund J.E."/>
            <person name="Kallscheuer N."/>
            <person name="Luecker S."/>
            <person name="Lage O.M."/>
            <person name="Pohl T."/>
            <person name="Merkel B.J."/>
            <person name="Hornburger P."/>
            <person name="Mueller R.-W."/>
            <person name="Bruemmer F."/>
            <person name="Labrenz M."/>
            <person name="Spormann A.M."/>
            <person name="Op den Camp H."/>
            <person name="Overmann J."/>
            <person name="Amann R."/>
            <person name="Jetten M.S.M."/>
            <person name="Mascher T."/>
            <person name="Medema M.H."/>
            <person name="Devos D.P."/>
            <person name="Kaster A.-K."/>
            <person name="Ovreas L."/>
            <person name="Rohde M."/>
            <person name="Galperin M.Y."/>
            <person name="Jogler C."/>
        </authorList>
    </citation>
    <scope>NUCLEOTIDE SEQUENCE [LARGE SCALE GENOMIC DNA]</scope>
    <source>
        <strain evidence="1 2">Pla110</strain>
    </source>
</reference>
<accession>A0A518CTR4</accession>
<name>A0A518CTR4_9PLAN</name>
<dbReference type="EMBL" id="CP036281">
    <property type="protein sequence ID" value="QDU82616.1"/>
    <property type="molecule type" value="Genomic_DNA"/>
</dbReference>
<dbReference type="KEGG" id="plon:Pla110_43770"/>
<organism evidence="1 2">
    <name type="scientific">Polystyrenella longa</name>
    <dbReference type="NCBI Taxonomy" id="2528007"/>
    <lineage>
        <taxon>Bacteria</taxon>
        <taxon>Pseudomonadati</taxon>
        <taxon>Planctomycetota</taxon>
        <taxon>Planctomycetia</taxon>
        <taxon>Planctomycetales</taxon>
        <taxon>Planctomycetaceae</taxon>
        <taxon>Polystyrenella</taxon>
    </lineage>
</organism>
<dbReference type="Proteomes" id="UP000317178">
    <property type="component" value="Chromosome"/>
</dbReference>
<keyword evidence="2" id="KW-1185">Reference proteome</keyword>
<evidence type="ECO:0000313" key="1">
    <source>
        <dbReference type="EMBL" id="QDU82616.1"/>
    </source>
</evidence>
<evidence type="ECO:0000313" key="2">
    <source>
        <dbReference type="Proteomes" id="UP000317178"/>
    </source>
</evidence>